<gene>
    <name evidence="3" type="ORF">J5U21_01085</name>
</gene>
<reference evidence="3" key="1">
    <citation type="journal article" date="2021" name="Environ. Microbiol.">
        <title>New insights into the diversity and evolution of the archaeal mobilome from three complete genomes of Saccharolobus shibatae.</title>
        <authorList>
            <person name="Medvedeva S."/>
            <person name="Brandt D."/>
            <person name="Cvirkaite-Krupovic V."/>
            <person name="Liu Y."/>
            <person name="Severinov K."/>
            <person name="Ishino S."/>
            <person name="Ishino Y."/>
            <person name="Prangishvili D."/>
            <person name="Kalinowski J."/>
            <person name="Krupovic M."/>
        </authorList>
    </citation>
    <scope>NUCLEOTIDE SEQUENCE</scope>
    <source>
        <strain evidence="3">BEU9</strain>
    </source>
</reference>
<evidence type="ECO:0000313" key="3">
    <source>
        <dbReference type="EMBL" id="QXJ31435.1"/>
    </source>
</evidence>
<dbReference type="RefSeq" id="WP_218261332.1">
    <property type="nucleotide sequence ID" value="NZ_CP077715.1"/>
</dbReference>
<feature type="transmembrane region" description="Helical" evidence="1">
    <location>
        <begin position="12"/>
        <end position="34"/>
    </location>
</feature>
<evidence type="ECO:0000259" key="2">
    <source>
        <dbReference type="PROSITE" id="PS50850"/>
    </source>
</evidence>
<dbReference type="GeneID" id="65559606"/>
<dbReference type="PANTHER" id="PTHR23530">
    <property type="entry name" value="TRANSPORT PROTEIN-RELATED"/>
    <property type="match status" value="1"/>
</dbReference>
<protein>
    <recommendedName>
        <fullName evidence="2">Major facilitator superfamily (MFS) profile domain-containing protein</fullName>
    </recommendedName>
</protein>
<dbReference type="PANTHER" id="PTHR23530:SF1">
    <property type="entry name" value="PERMEASE, MAJOR FACILITATOR SUPERFAMILY-RELATED"/>
    <property type="match status" value="1"/>
</dbReference>
<dbReference type="PROSITE" id="PS50850">
    <property type="entry name" value="MFS"/>
    <property type="match status" value="1"/>
</dbReference>
<feature type="transmembrane region" description="Helical" evidence="1">
    <location>
        <begin position="247"/>
        <end position="265"/>
    </location>
</feature>
<sequence>MSVLRNYEFSFLSISFIISFSLQLMGAYLILWFYSIGLSFTEIGLITSIYMILTLPVDIPSSAFADKHGRLKIFSIGALIYSLGLISLSISSLPVLVFLSYGIMGVGLGIYSNTLEAWIVDSLNSRERVPKIFSRQQIVNGIAGFLGNVLASVLVLLYHKLNFPILVAGLVMLLSVIIALLSEDNKGGKTVTLPAKRIVKEGVKYVVSERSLLALLISSIFTVFSLVAWMQFVSPYVVNVLGLPQNYWGFILSAYFLTVALGGYINEKSLKRVNHRLITIFSVFLLSLFVLMLSISNLSLVLFLLFGLSLIYPIRSSNMISWENELIPSSYRATVLSSLSFIIRIVYILVPPLVGYLIGAYGYTLTYTTVGLISLIGVIPLVIAYEVKTF</sequence>
<evidence type="ECO:0000313" key="4">
    <source>
        <dbReference type="Proteomes" id="UP000693941"/>
    </source>
</evidence>
<dbReference type="InterPro" id="IPR011701">
    <property type="entry name" value="MFS"/>
</dbReference>
<feature type="transmembrane region" description="Helical" evidence="1">
    <location>
        <begin position="212"/>
        <end position="232"/>
    </location>
</feature>
<feature type="transmembrane region" description="Helical" evidence="1">
    <location>
        <begin position="341"/>
        <end position="359"/>
    </location>
</feature>
<evidence type="ECO:0000256" key="1">
    <source>
        <dbReference type="SAM" id="Phobius"/>
    </source>
</evidence>
<feature type="transmembrane region" description="Helical" evidence="1">
    <location>
        <begin position="71"/>
        <end position="90"/>
    </location>
</feature>
<dbReference type="Proteomes" id="UP000693941">
    <property type="component" value="Chromosome"/>
</dbReference>
<feature type="domain" description="Major facilitator superfamily (MFS) profile" evidence="2">
    <location>
        <begin position="1"/>
        <end position="389"/>
    </location>
</feature>
<name>A0A8F5BU73_9CREN</name>
<feature type="transmembrane region" description="Helical" evidence="1">
    <location>
        <begin position="163"/>
        <end position="181"/>
    </location>
</feature>
<dbReference type="Pfam" id="PF07690">
    <property type="entry name" value="MFS_1"/>
    <property type="match status" value="1"/>
</dbReference>
<accession>A0A8F5BU73</accession>
<dbReference type="GO" id="GO:0022857">
    <property type="term" value="F:transmembrane transporter activity"/>
    <property type="evidence" value="ECO:0007669"/>
    <property type="project" value="InterPro"/>
</dbReference>
<dbReference type="AlphaFoldDB" id="A0A8F5BU73"/>
<keyword evidence="1" id="KW-1133">Transmembrane helix</keyword>
<proteinExistence type="predicted"/>
<feature type="transmembrane region" description="Helical" evidence="1">
    <location>
        <begin position="40"/>
        <end position="59"/>
    </location>
</feature>
<feature type="transmembrane region" description="Helical" evidence="1">
    <location>
        <begin position="138"/>
        <end position="157"/>
    </location>
</feature>
<organism evidence="3 4">
    <name type="scientific">Saccharolobus shibatae</name>
    <dbReference type="NCBI Taxonomy" id="2286"/>
    <lineage>
        <taxon>Archaea</taxon>
        <taxon>Thermoproteota</taxon>
        <taxon>Thermoprotei</taxon>
        <taxon>Sulfolobales</taxon>
        <taxon>Sulfolobaceae</taxon>
        <taxon>Saccharolobus</taxon>
    </lineage>
</organism>
<feature type="transmembrane region" description="Helical" evidence="1">
    <location>
        <begin position="365"/>
        <end position="385"/>
    </location>
</feature>
<dbReference type="InterPro" id="IPR053160">
    <property type="entry name" value="MFS_DHA3_Transporter"/>
</dbReference>
<feature type="transmembrane region" description="Helical" evidence="1">
    <location>
        <begin position="277"/>
        <end position="295"/>
    </location>
</feature>
<keyword evidence="1" id="KW-0472">Membrane</keyword>
<dbReference type="InterPro" id="IPR020846">
    <property type="entry name" value="MFS_dom"/>
</dbReference>
<feature type="transmembrane region" description="Helical" evidence="1">
    <location>
        <begin position="96"/>
        <end position="118"/>
    </location>
</feature>
<dbReference type="EMBL" id="CP077715">
    <property type="protein sequence ID" value="QXJ31435.1"/>
    <property type="molecule type" value="Genomic_DNA"/>
</dbReference>
<keyword evidence="1" id="KW-0812">Transmembrane</keyword>